<dbReference type="Gene3D" id="1.25.40.10">
    <property type="entry name" value="Tetratricopeptide repeat domain"/>
    <property type="match status" value="1"/>
</dbReference>
<dbReference type="GO" id="GO:0043093">
    <property type="term" value="P:FtsZ-dependent cytokinesis"/>
    <property type="evidence" value="ECO:0007669"/>
    <property type="project" value="UniProtKB-UniRule"/>
</dbReference>
<dbReference type="Proteomes" id="UP000286947">
    <property type="component" value="Unassembled WGS sequence"/>
</dbReference>
<accession>A0A433SGD7</accession>
<keyword evidence="2" id="KW-0131">Cell cycle</keyword>
<comment type="similarity">
    <text evidence="2">Belongs to the CpoB family.</text>
</comment>
<dbReference type="InterPro" id="IPR034706">
    <property type="entry name" value="CpoB"/>
</dbReference>
<evidence type="ECO:0000259" key="3">
    <source>
        <dbReference type="Pfam" id="PF13525"/>
    </source>
</evidence>
<comment type="function">
    <text evidence="2">Mediates coordination of peptidoglycan synthesis and outer membrane constriction during cell division.</text>
</comment>
<dbReference type="Pfam" id="PF13525">
    <property type="entry name" value="YfiO"/>
    <property type="match status" value="1"/>
</dbReference>
<proteinExistence type="inferred from homology"/>
<keyword evidence="2" id="KW-0574">Periplasm</keyword>
<dbReference type="NCBIfam" id="TIGR02795">
    <property type="entry name" value="tol_pal_ybgF"/>
    <property type="match status" value="1"/>
</dbReference>
<feature type="signal peptide" evidence="2">
    <location>
        <begin position="1"/>
        <end position="24"/>
    </location>
</feature>
<evidence type="ECO:0000256" key="1">
    <source>
        <dbReference type="ARBA" id="ARBA00022729"/>
    </source>
</evidence>
<evidence type="ECO:0000256" key="2">
    <source>
        <dbReference type="HAMAP-Rule" id="MF_02066"/>
    </source>
</evidence>
<protein>
    <recommendedName>
        <fullName evidence="2">Cell division coordinator CpoB</fullName>
    </recommendedName>
</protein>
<reference evidence="4 5" key="1">
    <citation type="submission" date="2018-01" db="EMBL/GenBank/DDBJ databases">
        <title>Saezia sanguinis gen. nov., sp. nov., in the order Burkholderiales isolated from human blood.</title>
        <authorList>
            <person name="Medina-Pascual M.J."/>
            <person name="Valdezate S."/>
            <person name="Monzon S."/>
            <person name="Cuesta I."/>
            <person name="Carrasco G."/>
            <person name="Villalon P."/>
            <person name="Saez-Nieto J.A."/>
        </authorList>
    </citation>
    <scope>NUCLEOTIDE SEQUENCE [LARGE SCALE GENOMIC DNA]</scope>
    <source>
        <strain evidence="4 5">CNM695-12</strain>
    </source>
</reference>
<dbReference type="EMBL" id="PQSP01000001">
    <property type="protein sequence ID" value="RUS67817.1"/>
    <property type="molecule type" value="Genomic_DNA"/>
</dbReference>
<gene>
    <name evidence="2 4" type="primary">cpoB</name>
    <name evidence="4" type="ORF">CUZ56_00296</name>
</gene>
<evidence type="ECO:0000313" key="4">
    <source>
        <dbReference type="EMBL" id="RUS67817.1"/>
    </source>
</evidence>
<comment type="subcellular location">
    <subcellularLocation>
        <location evidence="2">Periplasm</location>
    </subcellularLocation>
</comment>
<feature type="chain" id="PRO_5019592283" description="Cell division coordinator CpoB" evidence="2">
    <location>
        <begin position="25"/>
        <end position="232"/>
    </location>
</feature>
<feature type="coiled-coil region" evidence="2">
    <location>
        <begin position="58"/>
        <end position="92"/>
    </location>
</feature>
<keyword evidence="5" id="KW-1185">Reference proteome</keyword>
<name>A0A433SGD7_9BURK</name>
<keyword evidence="2" id="KW-0175">Coiled coil</keyword>
<keyword evidence="2 4" id="KW-0132">Cell division</keyword>
<organism evidence="4 5">
    <name type="scientific">Saezia sanguinis</name>
    <dbReference type="NCBI Taxonomy" id="1965230"/>
    <lineage>
        <taxon>Bacteria</taxon>
        <taxon>Pseudomonadati</taxon>
        <taxon>Pseudomonadota</taxon>
        <taxon>Betaproteobacteria</taxon>
        <taxon>Burkholderiales</taxon>
        <taxon>Saeziaceae</taxon>
        <taxon>Saezia</taxon>
    </lineage>
</organism>
<dbReference type="HAMAP" id="MF_02066">
    <property type="entry name" value="CpoB"/>
    <property type="match status" value="1"/>
</dbReference>
<dbReference type="AlphaFoldDB" id="A0A433SGD7"/>
<dbReference type="InterPro" id="IPR039565">
    <property type="entry name" value="BamD-like"/>
</dbReference>
<comment type="caution">
    <text evidence="4">The sequence shown here is derived from an EMBL/GenBank/DDBJ whole genome shotgun (WGS) entry which is preliminary data.</text>
</comment>
<sequence length="232" mass="25859" precursor="true">MHTTFSLRLRICLALALMLGPLGAAQAFSDDEARKAILELRQRMDTQRATSENQANSILALSSQIQELRSEIAVLRGRIEELERSARTQSEQTQPRDVAVDGKSFTAQPQEISDYEAGMEKLRQADYAGAVTLFQSFILRWPKSGYLDSVNFWLGNAQYGTKQYADAVKSFTALVDASPNHVRTPDALLAIANCQVELKNTRAARAALERLVQSYPQTEAANEARKRLAQIR</sequence>
<feature type="domain" description="Outer membrane lipoprotein BamD-like" evidence="3">
    <location>
        <begin position="115"/>
        <end position="232"/>
    </location>
</feature>
<dbReference type="InterPro" id="IPR011990">
    <property type="entry name" value="TPR-like_helical_dom_sf"/>
</dbReference>
<keyword evidence="1 2" id="KW-0732">Signal</keyword>
<dbReference type="InterPro" id="IPR014162">
    <property type="entry name" value="CpoB_C"/>
</dbReference>
<dbReference type="SUPFAM" id="SSF48452">
    <property type="entry name" value="TPR-like"/>
    <property type="match status" value="1"/>
</dbReference>
<dbReference type="GO" id="GO:0030288">
    <property type="term" value="C:outer membrane-bounded periplasmic space"/>
    <property type="evidence" value="ECO:0007669"/>
    <property type="project" value="UniProtKB-UniRule"/>
</dbReference>
<evidence type="ECO:0000313" key="5">
    <source>
        <dbReference type="Proteomes" id="UP000286947"/>
    </source>
</evidence>